<dbReference type="SUPFAM" id="SSF55961">
    <property type="entry name" value="Bet v1-like"/>
    <property type="match status" value="1"/>
</dbReference>
<evidence type="ECO:0000313" key="1">
    <source>
        <dbReference type="EMBL" id="AMY23766.1"/>
    </source>
</evidence>
<keyword evidence="2" id="KW-1185">Reference proteome</keyword>
<accession>A0A143QLU9</accession>
<dbReference type="KEGG" id="rhs:A3Q41_02467"/>
<protein>
    <recommendedName>
        <fullName evidence="3">Polyketide cyclase</fullName>
    </recommendedName>
</protein>
<proteinExistence type="predicted"/>
<evidence type="ECO:0000313" key="2">
    <source>
        <dbReference type="Proteomes" id="UP000076038"/>
    </source>
</evidence>
<dbReference type="RefSeq" id="WP_048320591.1">
    <property type="nucleotide sequence ID" value="NZ_CP015220.1"/>
</dbReference>
<dbReference type="PATRIC" id="fig|1653479.3.peg.2497"/>
<organism evidence="1 2">
    <name type="scientific">Rhodococcoides fascians</name>
    <name type="common">Rhodococcus fascians</name>
    <dbReference type="NCBI Taxonomy" id="1828"/>
    <lineage>
        <taxon>Bacteria</taxon>
        <taxon>Bacillati</taxon>
        <taxon>Actinomycetota</taxon>
        <taxon>Actinomycetes</taxon>
        <taxon>Mycobacteriales</taxon>
        <taxon>Nocardiaceae</taxon>
        <taxon>Rhodococcoides</taxon>
    </lineage>
</organism>
<sequence>MTDELTVRRVIDAPPASVFTALANPEVQAAVDGSEMLRGAIDPTPLNAVGDTFAMEMYQPELGEYVMENTVFVFEQDRRIGWIPNRRGMEPRGTRWSWELEEVAHDRTALTQVYDWSRVTDPEFRKMAGFPRVTEEQIVGTMRRLAEHLGVTVEN</sequence>
<reference evidence="2" key="2">
    <citation type="submission" date="2016-04" db="EMBL/GenBank/DDBJ databases">
        <title>Complete Genome and Plasmid Sequences for Rhodococcus fascians D188 and Draft Sequences for Rhodococcus spp. Isolates PBTS 1 and PBTS 2.</title>
        <authorList>
            <person name="Stamer R."/>
            <person name="Vereecke D."/>
            <person name="Zhang Y."/>
            <person name="Schilkey F."/>
            <person name="Devitt N."/>
            <person name="Randall J."/>
        </authorList>
    </citation>
    <scope>NUCLEOTIDE SEQUENCE [LARGE SCALE GENOMIC DNA]</scope>
    <source>
        <strain evidence="2">PBTS2</strain>
    </source>
</reference>
<dbReference type="InterPro" id="IPR023393">
    <property type="entry name" value="START-like_dom_sf"/>
</dbReference>
<dbReference type="EMBL" id="CP015220">
    <property type="protein sequence ID" value="AMY23766.1"/>
    <property type="molecule type" value="Genomic_DNA"/>
</dbReference>
<evidence type="ECO:0008006" key="3">
    <source>
        <dbReference type="Google" id="ProtNLM"/>
    </source>
</evidence>
<dbReference type="Gene3D" id="3.30.530.20">
    <property type="match status" value="1"/>
</dbReference>
<dbReference type="Proteomes" id="UP000076038">
    <property type="component" value="Chromosome"/>
</dbReference>
<dbReference type="AlphaFoldDB" id="A0A143QLU9"/>
<dbReference type="OrthoDB" id="6624781at2"/>
<gene>
    <name evidence="1" type="ORF">A3Q41_02467</name>
</gene>
<name>A0A143QLU9_RHOFA</name>
<reference evidence="1 2" key="1">
    <citation type="journal article" date="2016" name="Genome Announc.">
        <title>Complete Genome and Plasmid Sequences for Rhodococcus fascians D188 and Draft Sequences for Rhodococcus Isolates PBTS 1 and PBTS 2.</title>
        <authorList>
            <person name="Stamler R.A."/>
            <person name="Vereecke D."/>
            <person name="Zhang Y."/>
            <person name="Schilkey F."/>
            <person name="Devitt N."/>
            <person name="Randall J.J."/>
        </authorList>
    </citation>
    <scope>NUCLEOTIDE SEQUENCE [LARGE SCALE GENOMIC DNA]</scope>
    <source>
        <strain evidence="1 2">PBTS2</strain>
    </source>
</reference>